<dbReference type="PANTHER" id="PTHR10272">
    <property type="entry name" value="PLATELET-ACTIVATING FACTOR ACETYLHYDROLASE"/>
    <property type="match status" value="1"/>
</dbReference>
<evidence type="ECO:0000313" key="5">
    <source>
        <dbReference type="EMBL" id="KHT55820.1"/>
    </source>
</evidence>
<dbReference type="OrthoDB" id="9814760at2"/>
<dbReference type="EMBL" id="JWLW01000006">
    <property type="protein sequence ID" value="KHT55820.1"/>
    <property type="molecule type" value="Genomic_DNA"/>
</dbReference>
<keyword evidence="6" id="KW-1185">Reference proteome</keyword>
<evidence type="ECO:0000256" key="4">
    <source>
        <dbReference type="SAM" id="SignalP"/>
    </source>
</evidence>
<dbReference type="GO" id="GO:0016042">
    <property type="term" value="P:lipid catabolic process"/>
    <property type="evidence" value="ECO:0007669"/>
    <property type="project" value="UniProtKB-KW"/>
</dbReference>
<keyword evidence="4" id="KW-0732">Signal</keyword>
<dbReference type="SUPFAM" id="SSF53474">
    <property type="entry name" value="alpha/beta-Hydrolases"/>
    <property type="match status" value="1"/>
</dbReference>
<name>A0A0B3Y1H0_9ALTE</name>
<evidence type="ECO:0000313" key="6">
    <source>
        <dbReference type="Proteomes" id="UP000031197"/>
    </source>
</evidence>
<organism evidence="5 6">
    <name type="scientific">Alteromonas marina</name>
    <dbReference type="NCBI Taxonomy" id="203795"/>
    <lineage>
        <taxon>Bacteria</taxon>
        <taxon>Pseudomonadati</taxon>
        <taxon>Pseudomonadota</taxon>
        <taxon>Gammaproteobacteria</taxon>
        <taxon>Alteromonadales</taxon>
        <taxon>Alteromonadaceae</taxon>
        <taxon>Alteromonas/Salinimonas group</taxon>
        <taxon>Alteromonas</taxon>
    </lineage>
</organism>
<dbReference type="PANTHER" id="PTHR10272:SF0">
    <property type="entry name" value="PLATELET-ACTIVATING FACTOR ACETYLHYDROLASE"/>
    <property type="match status" value="1"/>
</dbReference>
<sequence>MNLPVNNEKIIQIMKTLSLLFGGAVLVSATAAISPSVSAAQTLYKPFPADVMPSLSEKGNYDVGVKTVEAAYPVKVKDIAGNEVERSLTLEIWYPAASSAQKTTYINETRSGQVFEVQADASRDAPIANADTDFPVIVISHGYTGYRTLMFYLGEHLASHGYVVAAIDHTDSTNKDVNFAENPYSGFPSTLLNRSRDQVFTFNSISENTFFKESVDGSKAGIIGYSMGGYGAVSTVGGCYAFNDQTAATFTGTQDPKAVALIKEALNTCAGGKALSEETLPAWKAALALAPWGGQHQLFDVQSLNNIKVPVLYVAGDNDDISGYDGIKWLFDNTGSKESKLLTVKNARHNVAPHPAPKEAYGSEFDLGSYIEPAWEVQKLNAMNEHFALALMNCHVKGLKDDCEYLNVSGSSAQVPVDGKKPEPWKGFDDRWALGLEMQSK</sequence>
<dbReference type="Gene3D" id="3.40.50.1820">
    <property type="entry name" value="alpha/beta hydrolase"/>
    <property type="match status" value="1"/>
</dbReference>
<feature type="signal peptide" evidence="4">
    <location>
        <begin position="1"/>
        <end position="39"/>
    </location>
</feature>
<accession>A0A0B3Y1H0</accession>
<evidence type="ECO:0000256" key="1">
    <source>
        <dbReference type="ARBA" id="ARBA00022801"/>
    </source>
</evidence>
<reference evidence="5 6" key="1">
    <citation type="submission" date="2014-12" db="EMBL/GenBank/DDBJ databases">
        <title>Genome sequencing of Alteromonas marina AD001.</title>
        <authorList>
            <person name="Adrian T.G.S."/>
            <person name="Chan K.G."/>
        </authorList>
    </citation>
    <scope>NUCLEOTIDE SEQUENCE [LARGE SCALE GENOMIC DNA]</scope>
    <source>
        <strain evidence="5 6">AD001</strain>
    </source>
</reference>
<keyword evidence="3" id="KW-0443">Lipid metabolism</keyword>
<dbReference type="AlphaFoldDB" id="A0A0B3Y1H0"/>
<dbReference type="InterPro" id="IPR029058">
    <property type="entry name" value="AB_hydrolase_fold"/>
</dbReference>
<dbReference type="Pfam" id="PF03403">
    <property type="entry name" value="PAF-AH_p_II"/>
    <property type="match status" value="1"/>
</dbReference>
<comment type="caution">
    <text evidence="5">The sequence shown here is derived from an EMBL/GenBank/DDBJ whole genome shotgun (WGS) entry which is preliminary data.</text>
</comment>
<proteinExistence type="predicted"/>
<evidence type="ECO:0000256" key="2">
    <source>
        <dbReference type="ARBA" id="ARBA00022963"/>
    </source>
</evidence>
<keyword evidence="2" id="KW-0442">Lipid degradation</keyword>
<dbReference type="GO" id="GO:0003847">
    <property type="term" value="F:1-alkyl-2-acetylglycerophosphocholine esterase activity"/>
    <property type="evidence" value="ECO:0007669"/>
    <property type="project" value="TreeGrafter"/>
</dbReference>
<evidence type="ECO:0000256" key="3">
    <source>
        <dbReference type="ARBA" id="ARBA00023098"/>
    </source>
</evidence>
<protein>
    <submittedName>
        <fullName evidence="5">Acetylhydrolase</fullName>
    </submittedName>
</protein>
<gene>
    <name evidence="5" type="ORF">RJ41_04220</name>
</gene>
<dbReference type="Proteomes" id="UP000031197">
    <property type="component" value="Unassembled WGS sequence"/>
</dbReference>
<keyword evidence="1 5" id="KW-0378">Hydrolase</keyword>
<feature type="chain" id="PRO_5002083484" evidence="4">
    <location>
        <begin position="40"/>
        <end position="441"/>
    </location>
</feature>